<feature type="non-terminal residue" evidence="1">
    <location>
        <position position="1"/>
    </location>
</feature>
<reference evidence="1 2" key="2">
    <citation type="journal article" date="2017" name="Front. Plant Sci.">
        <title>Gene Classification and Mining of Molecular Markers Useful in Red Clover (Trifolium pratense) Breeding.</title>
        <authorList>
            <person name="Istvanek J."/>
            <person name="Dluhosova J."/>
            <person name="Dluhos P."/>
            <person name="Patkova L."/>
            <person name="Nedelnik J."/>
            <person name="Repkova J."/>
        </authorList>
    </citation>
    <scope>NUCLEOTIDE SEQUENCE [LARGE SCALE GENOMIC DNA]</scope>
    <source>
        <strain evidence="2">cv. Tatra</strain>
        <tissue evidence="1">Young leaves</tissue>
    </source>
</reference>
<reference evidence="1 2" key="1">
    <citation type="journal article" date="2014" name="Am. J. Bot.">
        <title>Genome assembly and annotation for red clover (Trifolium pratense; Fabaceae).</title>
        <authorList>
            <person name="Istvanek J."/>
            <person name="Jaros M."/>
            <person name="Krenek A."/>
            <person name="Repkova J."/>
        </authorList>
    </citation>
    <scope>NUCLEOTIDE SEQUENCE [LARGE SCALE GENOMIC DNA]</scope>
    <source>
        <strain evidence="2">cv. Tatra</strain>
        <tissue evidence="1">Young leaves</tissue>
    </source>
</reference>
<accession>A0A2K3KK76</accession>
<evidence type="ECO:0000313" key="1">
    <source>
        <dbReference type="EMBL" id="PNX66684.1"/>
    </source>
</evidence>
<gene>
    <name evidence="1" type="ORF">L195_g055224</name>
</gene>
<evidence type="ECO:0008006" key="3">
    <source>
        <dbReference type="Google" id="ProtNLM"/>
    </source>
</evidence>
<dbReference type="AlphaFoldDB" id="A0A2K3KK76"/>
<evidence type="ECO:0000313" key="2">
    <source>
        <dbReference type="Proteomes" id="UP000236291"/>
    </source>
</evidence>
<protein>
    <recommendedName>
        <fullName evidence="3">Reverse transcriptase zinc-binding domain-containing protein</fullName>
    </recommendedName>
</protein>
<dbReference type="Proteomes" id="UP000236291">
    <property type="component" value="Unassembled WGS sequence"/>
</dbReference>
<dbReference type="EMBL" id="ASHM01099721">
    <property type="protein sequence ID" value="PNX66684.1"/>
    <property type="molecule type" value="Genomic_DNA"/>
</dbReference>
<sequence length="115" mass="12349">TQGILSPAAHFCVSGCGAAESAPHHLFISCRTFGSLWALVRSWIGIPSVAPLLSGITFSVYIKLVDLERAGHFCNSFGLFAFELCGRKEITDCSEAQPVLLISCWTRSNSFPIGG</sequence>
<name>A0A2K3KK76_TRIPR</name>
<proteinExistence type="predicted"/>
<comment type="caution">
    <text evidence="1">The sequence shown here is derived from an EMBL/GenBank/DDBJ whole genome shotgun (WGS) entry which is preliminary data.</text>
</comment>
<organism evidence="1 2">
    <name type="scientific">Trifolium pratense</name>
    <name type="common">Red clover</name>
    <dbReference type="NCBI Taxonomy" id="57577"/>
    <lineage>
        <taxon>Eukaryota</taxon>
        <taxon>Viridiplantae</taxon>
        <taxon>Streptophyta</taxon>
        <taxon>Embryophyta</taxon>
        <taxon>Tracheophyta</taxon>
        <taxon>Spermatophyta</taxon>
        <taxon>Magnoliopsida</taxon>
        <taxon>eudicotyledons</taxon>
        <taxon>Gunneridae</taxon>
        <taxon>Pentapetalae</taxon>
        <taxon>rosids</taxon>
        <taxon>fabids</taxon>
        <taxon>Fabales</taxon>
        <taxon>Fabaceae</taxon>
        <taxon>Papilionoideae</taxon>
        <taxon>50 kb inversion clade</taxon>
        <taxon>NPAAA clade</taxon>
        <taxon>Hologalegina</taxon>
        <taxon>IRL clade</taxon>
        <taxon>Trifolieae</taxon>
        <taxon>Trifolium</taxon>
    </lineage>
</organism>